<feature type="chain" id="PRO_5046960008" evidence="2">
    <location>
        <begin position="17"/>
        <end position="619"/>
    </location>
</feature>
<keyword evidence="2" id="KW-0732">Signal</keyword>
<dbReference type="InterPro" id="IPR039448">
    <property type="entry name" value="Beta_helix"/>
</dbReference>
<evidence type="ECO:0000259" key="3">
    <source>
        <dbReference type="Pfam" id="PF13229"/>
    </source>
</evidence>
<evidence type="ECO:0000259" key="4">
    <source>
        <dbReference type="Pfam" id="PF21231"/>
    </source>
</evidence>
<accession>A0ABZ0IV51</accession>
<dbReference type="SMART" id="SM00710">
    <property type="entry name" value="PbH1"/>
    <property type="match status" value="7"/>
</dbReference>
<dbReference type="SUPFAM" id="SSF51126">
    <property type="entry name" value="Pectin lyase-like"/>
    <property type="match status" value="1"/>
</dbReference>
<dbReference type="Pfam" id="PF21231">
    <property type="entry name" value="GH141_M"/>
    <property type="match status" value="1"/>
</dbReference>
<dbReference type="RefSeq" id="WP_317491556.1">
    <property type="nucleotide sequence ID" value="NZ_CP136051.1"/>
</dbReference>
<evidence type="ECO:0000313" key="6">
    <source>
        <dbReference type="Proteomes" id="UP001302349"/>
    </source>
</evidence>
<evidence type="ECO:0000313" key="5">
    <source>
        <dbReference type="EMBL" id="WOK08927.1"/>
    </source>
</evidence>
<reference evidence="5 6" key="1">
    <citation type="journal article" date="2023" name="Microbiol. Resour. Announc.">
        <title>Complete Genome Sequence of Imperialibacter roseus strain P4T.</title>
        <authorList>
            <person name="Tizabi D.R."/>
            <person name="Bachvaroff T."/>
            <person name="Hill R.T."/>
        </authorList>
    </citation>
    <scope>NUCLEOTIDE SEQUENCE [LARGE SCALE GENOMIC DNA]</scope>
    <source>
        <strain evidence="5 6">P4T</strain>
    </source>
</reference>
<dbReference type="PANTHER" id="PTHR36453">
    <property type="entry name" value="SECRETED PROTEIN-RELATED"/>
    <property type="match status" value="1"/>
</dbReference>
<evidence type="ECO:0000256" key="1">
    <source>
        <dbReference type="SAM" id="MobiDB-lite"/>
    </source>
</evidence>
<protein>
    <submittedName>
        <fullName evidence="5">Right-handed parallel beta-helix repeat-containing protein</fullName>
    </submittedName>
</protein>
<dbReference type="PANTHER" id="PTHR36453:SF1">
    <property type="entry name" value="RIGHT HANDED BETA HELIX DOMAIN-CONTAINING PROTEIN"/>
    <property type="match status" value="1"/>
</dbReference>
<feature type="region of interest" description="Disordered" evidence="1">
    <location>
        <begin position="599"/>
        <end position="619"/>
    </location>
</feature>
<dbReference type="Pfam" id="PF13229">
    <property type="entry name" value="Beta_helix"/>
    <property type="match status" value="1"/>
</dbReference>
<sequence length="619" mass="69676">MRNIVCLILFSTALRASGQTTLYTSSYGKGTKCSKEHPCSLYAAKEQVRRMVSSMSGDIVVILTGGTYFLDSPLEFGPDDGGKNGYQVIYTTYDGGQSAISGGLPITGWSAVGNGIYQAKYEGPGFRQLYVNGKRATRARSPNRSDDQGFGPYYRYNGLDTQAKRIRIDRKEIVNLERLGNLETVIKHHWDQGRYRIDSMEEQGDQIWINFKEPETSIDQWQQGCCPGWSVGQSFYFEGSFELLDAPGEWFLDETLGLVYYYPRPDEKIENIHVIAPTRDVLLAIDGASYLTFKGLVFECTNWDMPNEARIGVQSGWRRNYERPFIPGGIQLANAHHIQFTNNIIRFFGGTGIEFAHSSHDNVIEGNLLIDIASNGIQIYTDILNSLPDSIHECRNDSIVNNYITRVAQDYTGGAGINVTFSNGIVIENNEVFDLPYTGISIGWGWTDNTTNLKNNLVRYNNIHHVMQLHDDGGGIYSLSNSPNTIYSHNYIHHIVKSQWAEEWPIAGIYLDNGSSGILVEYNVVDAPRAFSAWNEPNHGNTIRHNWHFPENQIVVRPENKLEDNFSISSDTWPRSALDIQTKVGPNFPMPVVDESSLLTPIRNNRHSSKRKKNGKIAN</sequence>
<gene>
    <name evidence="5" type="ORF">RT717_09795</name>
</gene>
<dbReference type="InterPro" id="IPR012334">
    <property type="entry name" value="Pectin_lyas_fold"/>
</dbReference>
<dbReference type="InterPro" id="IPR048482">
    <property type="entry name" value="GH141_ins"/>
</dbReference>
<feature type="compositionally biased region" description="Basic residues" evidence="1">
    <location>
        <begin position="604"/>
        <end position="619"/>
    </location>
</feature>
<keyword evidence="6" id="KW-1185">Reference proteome</keyword>
<dbReference type="InterPro" id="IPR006626">
    <property type="entry name" value="PbH1"/>
</dbReference>
<evidence type="ECO:0000256" key="2">
    <source>
        <dbReference type="SAM" id="SignalP"/>
    </source>
</evidence>
<organism evidence="5 6">
    <name type="scientific">Imperialibacter roseus</name>
    <dbReference type="NCBI Taxonomy" id="1324217"/>
    <lineage>
        <taxon>Bacteria</taxon>
        <taxon>Pseudomonadati</taxon>
        <taxon>Bacteroidota</taxon>
        <taxon>Cytophagia</taxon>
        <taxon>Cytophagales</taxon>
        <taxon>Flammeovirgaceae</taxon>
        <taxon>Imperialibacter</taxon>
    </lineage>
</organism>
<dbReference type="EMBL" id="CP136051">
    <property type="protein sequence ID" value="WOK08927.1"/>
    <property type="molecule type" value="Genomic_DNA"/>
</dbReference>
<proteinExistence type="predicted"/>
<name>A0ABZ0IV51_9BACT</name>
<dbReference type="Proteomes" id="UP001302349">
    <property type="component" value="Chromosome"/>
</dbReference>
<dbReference type="InterPro" id="IPR011050">
    <property type="entry name" value="Pectin_lyase_fold/virulence"/>
</dbReference>
<feature type="domain" description="Right handed beta helix" evidence="3">
    <location>
        <begin position="329"/>
        <end position="524"/>
    </location>
</feature>
<dbReference type="Gene3D" id="2.160.20.10">
    <property type="entry name" value="Single-stranded right-handed beta-helix, Pectin lyase-like"/>
    <property type="match status" value="2"/>
</dbReference>
<feature type="signal peptide" evidence="2">
    <location>
        <begin position="1"/>
        <end position="16"/>
    </location>
</feature>
<feature type="domain" description="GH141-like insertion" evidence="4">
    <location>
        <begin position="125"/>
        <end position="264"/>
    </location>
</feature>